<keyword evidence="2" id="KW-1185">Reference proteome</keyword>
<accession>A0A9N9PUF4</accession>
<reference evidence="1" key="1">
    <citation type="submission" date="2021-07" db="EMBL/GenBank/DDBJ databases">
        <authorList>
            <person name="Durling M."/>
        </authorList>
    </citation>
    <scope>NUCLEOTIDE SEQUENCE</scope>
</reference>
<dbReference type="EMBL" id="CAJVRL010000097">
    <property type="protein sequence ID" value="CAG8960201.1"/>
    <property type="molecule type" value="Genomic_DNA"/>
</dbReference>
<organism evidence="1 2">
    <name type="scientific">Hymenoscyphus fraxineus</name>
    <dbReference type="NCBI Taxonomy" id="746836"/>
    <lineage>
        <taxon>Eukaryota</taxon>
        <taxon>Fungi</taxon>
        <taxon>Dikarya</taxon>
        <taxon>Ascomycota</taxon>
        <taxon>Pezizomycotina</taxon>
        <taxon>Leotiomycetes</taxon>
        <taxon>Helotiales</taxon>
        <taxon>Helotiaceae</taxon>
        <taxon>Hymenoscyphus</taxon>
    </lineage>
</organism>
<dbReference type="Proteomes" id="UP000696280">
    <property type="component" value="Unassembled WGS sequence"/>
</dbReference>
<dbReference type="SUPFAM" id="SSF54373">
    <property type="entry name" value="FAD-linked reductases, C-terminal domain"/>
    <property type="match status" value="1"/>
</dbReference>
<dbReference type="OrthoDB" id="269227at2759"/>
<comment type="caution">
    <text evidence="1">The sequence shown here is derived from an EMBL/GenBank/DDBJ whole genome shotgun (WGS) entry which is preliminary data.</text>
</comment>
<gene>
    <name evidence="1" type="ORF">HYFRA_00012719</name>
</gene>
<proteinExistence type="predicted"/>
<evidence type="ECO:0000313" key="2">
    <source>
        <dbReference type="Proteomes" id="UP000696280"/>
    </source>
</evidence>
<evidence type="ECO:0000313" key="1">
    <source>
        <dbReference type="EMBL" id="CAG8960201.1"/>
    </source>
</evidence>
<sequence length="152" mass="16973">MVIIAGSPQKCCEGVSFADFLVKANFDIIANFEVSRSDIDHHYAVVEYEAKPFVDSYWQLTSNDTREAIESQRYAAHGDGLFGNVVGDTLGMIRLPNDVASEFQKQLPADRPAAGCIHLLCRTLHKWQPETPGSIELASADYRDTLLIYTNY</sequence>
<protein>
    <submittedName>
        <fullName evidence="1">Uncharacterized protein</fullName>
    </submittedName>
</protein>
<name>A0A9N9PUF4_9HELO</name>
<dbReference type="AlphaFoldDB" id="A0A9N9PUF4"/>